<gene>
    <name evidence="1" type="ORF">P7K49_006523</name>
</gene>
<comment type="caution">
    <text evidence="1">The sequence shown here is derived from an EMBL/GenBank/DDBJ whole genome shotgun (WGS) entry which is preliminary data.</text>
</comment>
<proteinExistence type="predicted"/>
<protein>
    <submittedName>
        <fullName evidence="1">Uncharacterized protein</fullName>
    </submittedName>
</protein>
<dbReference type="EMBL" id="JASSZA010000003">
    <property type="protein sequence ID" value="KAK2115897.1"/>
    <property type="molecule type" value="Genomic_DNA"/>
</dbReference>
<organism evidence="1 2">
    <name type="scientific">Saguinus oedipus</name>
    <name type="common">Cotton-top tamarin</name>
    <name type="synonym">Oedipomidas oedipus</name>
    <dbReference type="NCBI Taxonomy" id="9490"/>
    <lineage>
        <taxon>Eukaryota</taxon>
        <taxon>Metazoa</taxon>
        <taxon>Chordata</taxon>
        <taxon>Craniata</taxon>
        <taxon>Vertebrata</taxon>
        <taxon>Euteleostomi</taxon>
        <taxon>Mammalia</taxon>
        <taxon>Eutheria</taxon>
        <taxon>Euarchontoglires</taxon>
        <taxon>Primates</taxon>
        <taxon>Haplorrhini</taxon>
        <taxon>Platyrrhini</taxon>
        <taxon>Cebidae</taxon>
        <taxon>Callitrichinae</taxon>
        <taxon>Saguinus</taxon>
    </lineage>
</organism>
<dbReference type="Proteomes" id="UP001266305">
    <property type="component" value="Unassembled WGS sequence"/>
</dbReference>
<reference evidence="1 2" key="1">
    <citation type="submission" date="2023-05" db="EMBL/GenBank/DDBJ databases">
        <title>B98-5 Cell Line De Novo Hybrid Assembly: An Optical Mapping Approach.</title>
        <authorList>
            <person name="Kananen K."/>
            <person name="Auerbach J.A."/>
            <person name="Kautto E."/>
            <person name="Blachly J.S."/>
        </authorList>
    </citation>
    <scope>NUCLEOTIDE SEQUENCE [LARGE SCALE GENOMIC DNA]</scope>
    <source>
        <strain evidence="1">B95-8</strain>
        <tissue evidence="1">Cell line</tissue>
    </source>
</reference>
<evidence type="ECO:0000313" key="2">
    <source>
        <dbReference type="Proteomes" id="UP001266305"/>
    </source>
</evidence>
<evidence type="ECO:0000313" key="1">
    <source>
        <dbReference type="EMBL" id="KAK2115897.1"/>
    </source>
</evidence>
<keyword evidence="2" id="KW-1185">Reference proteome</keyword>
<name>A0ABQ9W6C1_SAGOE</name>
<sequence length="104" mass="11795">MWEVVTELCRSSMPNFAKSTEGKYHCLVLFTVFTNNTHAVAMRMTGNVYAYEAVERLHIKAKNFRDQLTEIQAATVKIREKKKVDTLNTAHYSTGKVSASFTST</sequence>
<accession>A0ABQ9W6C1</accession>